<comment type="similarity">
    <text evidence="1">Belongs to the ATP12 family.</text>
</comment>
<reference evidence="4 5" key="1">
    <citation type="submission" date="2021-07" db="EMBL/GenBank/DDBJ databases">
        <title>Sphingomonas sp.</title>
        <authorList>
            <person name="Feng G."/>
            <person name="Li J."/>
            <person name="Pan M."/>
        </authorList>
    </citation>
    <scope>NUCLEOTIDE SEQUENCE [LARGE SCALE GENOMIC DNA]</scope>
    <source>
        <strain evidence="4 5">RRHST34</strain>
    </source>
</reference>
<evidence type="ECO:0000313" key="5">
    <source>
        <dbReference type="Proteomes" id="UP000759103"/>
    </source>
</evidence>
<keyword evidence="5" id="KW-1185">Reference proteome</keyword>
<keyword evidence="2" id="KW-0809">Transit peptide</keyword>
<sequence>MRRFWREVAVDAERVVRLDDRPVRTPGRVALALPSAALAALIADEWRAVGETLDPRAMPLTGLANAAIDRIAPAREGFAAGLARYAESDLLCYRADAPAALIARQAAAWDPLLAWARERYDVHFELITGVMHRAQPAATVARLSEAVTSRDPFALAGLSPIVTVTGTLVGALALAEGAVSADALWDAATLDERWQAEHWGEDPLAVAATEARRRDYDAGVAFLAAL</sequence>
<dbReference type="InterPro" id="IPR011419">
    <property type="entry name" value="ATP12_ATP_synth-F1-assembly"/>
</dbReference>
<dbReference type="Gene3D" id="3.30.2180.10">
    <property type="entry name" value="ATP12-like"/>
    <property type="match status" value="1"/>
</dbReference>
<dbReference type="Gene3D" id="1.10.3580.10">
    <property type="entry name" value="ATP12 ATPase"/>
    <property type="match status" value="1"/>
</dbReference>
<evidence type="ECO:0000256" key="3">
    <source>
        <dbReference type="ARBA" id="ARBA00023186"/>
    </source>
</evidence>
<dbReference type="InterPro" id="IPR023335">
    <property type="entry name" value="ATP12_ortho_dom_sf"/>
</dbReference>
<keyword evidence="3" id="KW-0143">Chaperone</keyword>
<protein>
    <submittedName>
        <fullName evidence="4">ATPase</fullName>
    </submittedName>
</protein>
<dbReference type="PANTHER" id="PTHR21013">
    <property type="entry name" value="ATP SYNTHASE MITOCHONDRIAL F1 COMPLEX ASSEMBLY FACTOR 2/ATP12 PROTEIN, MITOCHONDRIAL PRECURSOR"/>
    <property type="match status" value="1"/>
</dbReference>
<dbReference type="InterPro" id="IPR042272">
    <property type="entry name" value="ATP12_ATP_synth-F1-assembly_N"/>
</dbReference>
<dbReference type="Pfam" id="PF07542">
    <property type="entry name" value="ATP12"/>
    <property type="match status" value="1"/>
</dbReference>
<dbReference type="PANTHER" id="PTHR21013:SF10">
    <property type="entry name" value="ATP SYNTHASE MITOCHONDRIAL F1 COMPLEX ASSEMBLY FACTOR 2"/>
    <property type="match status" value="1"/>
</dbReference>
<dbReference type="EMBL" id="JAHXZN010000001">
    <property type="protein sequence ID" value="MBW6530585.1"/>
    <property type="molecule type" value="Genomic_DNA"/>
</dbReference>
<comment type="caution">
    <text evidence="4">The sequence shown here is derived from an EMBL/GenBank/DDBJ whole genome shotgun (WGS) entry which is preliminary data.</text>
</comment>
<name>A0ABS7BM58_9SPHN</name>
<gene>
    <name evidence="4" type="ORF">KZ820_07535</name>
</gene>
<dbReference type="Proteomes" id="UP000759103">
    <property type="component" value="Unassembled WGS sequence"/>
</dbReference>
<dbReference type="SUPFAM" id="SSF160909">
    <property type="entry name" value="ATP12-like"/>
    <property type="match status" value="1"/>
</dbReference>
<evidence type="ECO:0000313" key="4">
    <source>
        <dbReference type="EMBL" id="MBW6530585.1"/>
    </source>
</evidence>
<evidence type="ECO:0000256" key="1">
    <source>
        <dbReference type="ARBA" id="ARBA00008231"/>
    </source>
</evidence>
<organism evidence="4 5">
    <name type="scientific">Sphingomonas citri</name>
    <dbReference type="NCBI Taxonomy" id="2862499"/>
    <lineage>
        <taxon>Bacteria</taxon>
        <taxon>Pseudomonadati</taxon>
        <taxon>Pseudomonadota</taxon>
        <taxon>Alphaproteobacteria</taxon>
        <taxon>Sphingomonadales</taxon>
        <taxon>Sphingomonadaceae</taxon>
        <taxon>Sphingomonas</taxon>
    </lineage>
</organism>
<evidence type="ECO:0000256" key="2">
    <source>
        <dbReference type="ARBA" id="ARBA00022946"/>
    </source>
</evidence>
<proteinExistence type="inferred from homology"/>
<dbReference type="RefSeq" id="WP_219747921.1">
    <property type="nucleotide sequence ID" value="NZ_JAHXZN010000001.1"/>
</dbReference>
<accession>A0ABS7BM58</accession>